<feature type="domain" description="ABC transporter" evidence="8">
    <location>
        <begin position="351"/>
        <end position="584"/>
    </location>
</feature>
<evidence type="ECO:0000256" key="7">
    <source>
        <dbReference type="SAM" id="Phobius"/>
    </source>
</evidence>
<dbReference type="AlphaFoldDB" id="A0A4Y4DRF8"/>
<reference evidence="10 11" key="1">
    <citation type="submission" date="2019-06" db="EMBL/GenBank/DDBJ databases">
        <title>Whole genome shotgun sequence of Glutamicibacter uratoxydans NBRC 15515.</title>
        <authorList>
            <person name="Hosoyama A."/>
            <person name="Uohara A."/>
            <person name="Ohji S."/>
            <person name="Ichikawa N."/>
        </authorList>
    </citation>
    <scope>NUCLEOTIDE SEQUENCE [LARGE SCALE GENOMIC DNA]</scope>
    <source>
        <strain evidence="10 11">NBRC 15515</strain>
    </source>
</reference>
<evidence type="ECO:0000256" key="3">
    <source>
        <dbReference type="ARBA" id="ARBA00022741"/>
    </source>
</evidence>
<dbReference type="Gene3D" id="1.20.1560.10">
    <property type="entry name" value="ABC transporter type 1, transmembrane domain"/>
    <property type="match status" value="1"/>
</dbReference>
<keyword evidence="4 10" id="KW-0067">ATP-binding</keyword>
<evidence type="ECO:0000259" key="9">
    <source>
        <dbReference type="PROSITE" id="PS50929"/>
    </source>
</evidence>
<dbReference type="SUPFAM" id="SSF90123">
    <property type="entry name" value="ABC transporter transmembrane region"/>
    <property type="match status" value="1"/>
</dbReference>
<dbReference type="Pfam" id="PF00005">
    <property type="entry name" value="ABC_tran"/>
    <property type="match status" value="1"/>
</dbReference>
<sequence length="594" mass="62697">MKQHPHTSPAQDPGSLATIGWLLRSTADLLPPLVLACILSCLTRFASLGIYLLAAAGIAKVIRLPGLETLTGLSWTWLILIIVALGLCKGALRYGEQYVGHKVAFLSLARLRNKIFSAAEYQAPFDARSKNSGGLLAIATRDVDRVEVFFAHTLPPAVAAVLVSTAVTWWTWAVFGQEPALLLLIAYVVVGLVIPAVGVKSLRAAASGQARVRGIQNQILSETLAGIDVIHGYASGKAMQARFSNAARPVEAQALRAGKITGIRAALSQVVVWGSLLALVVMFSARNDLTGLLVLAVIVVPSFEAVRTVDGFIIGLQDSLASAKRLYSVAVGLPQVQDPKQPKPLPAEGILEVRNLGAAYQGVTVLEGLDFTLKSGEIVALVGDSGSGKSTAAQALVRSIPSTGEVSFGGVDVAEVAAAELRARMILVSQEAVMVRGTIRENLLLGMEGVSDDELMSVLAELGLESWLKAQKDGLDTKLGDRSTRLSGGQRQRLALARALVRNPAVLILDESTSALDSASEQLVLTAINNRCAQGMAVLMISHRISILGEAAQVVVLREGVVAESGAPADLLADSNSLFSRMAVREADKILPMN</sequence>
<dbReference type="InterPro" id="IPR039421">
    <property type="entry name" value="Type_1_exporter"/>
</dbReference>
<dbReference type="PROSITE" id="PS50893">
    <property type="entry name" value="ABC_TRANSPORTER_2"/>
    <property type="match status" value="1"/>
</dbReference>
<keyword evidence="3" id="KW-0547">Nucleotide-binding</keyword>
<dbReference type="GO" id="GO:0005886">
    <property type="term" value="C:plasma membrane"/>
    <property type="evidence" value="ECO:0007669"/>
    <property type="project" value="UniProtKB-SubCell"/>
</dbReference>
<keyword evidence="5 7" id="KW-1133">Transmembrane helix</keyword>
<evidence type="ECO:0000313" key="10">
    <source>
        <dbReference type="EMBL" id="GED07223.1"/>
    </source>
</evidence>
<dbReference type="Proteomes" id="UP000316612">
    <property type="component" value="Unassembled WGS sequence"/>
</dbReference>
<dbReference type="Pfam" id="PF00664">
    <property type="entry name" value="ABC_membrane"/>
    <property type="match status" value="1"/>
</dbReference>
<dbReference type="InterPro" id="IPR027417">
    <property type="entry name" value="P-loop_NTPase"/>
</dbReference>
<feature type="transmembrane region" description="Helical" evidence="7">
    <location>
        <begin position="33"/>
        <end position="54"/>
    </location>
</feature>
<gene>
    <name evidence="10" type="ORF">AUR04nite_27550</name>
</gene>
<evidence type="ECO:0000313" key="11">
    <source>
        <dbReference type="Proteomes" id="UP000316612"/>
    </source>
</evidence>
<proteinExistence type="predicted"/>
<evidence type="ECO:0000256" key="5">
    <source>
        <dbReference type="ARBA" id="ARBA00022989"/>
    </source>
</evidence>
<dbReference type="InterPro" id="IPR011527">
    <property type="entry name" value="ABC1_TM_dom"/>
</dbReference>
<dbReference type="PROSITE" id="PS50929">
    <property type="entry name" value="ABC_TM1F"/>
    <property type="match status" value="1"/>
</dbReference>
<organism evidence="10 11">
    <name type="scientific">Glutamicibacter uratoxydans</name>
    <name type="common">Arthrobacter uratoxydans</name>
    <dbReference type="NCBI Taxonomy" id="43667"/>
    <lineage>
        <taxon>Bacteria</taxon>
        <taxon>Bacillati</taxon>
        <taxon>Actinomycetota</taxon>
        <taxon>Actinomycetes</taxon>
        <taxon>Micrococcales</taxon>
        <taxon>Micrococcaceae</taxon>
        <taxon>Glutamicibacter</taxon>
    </lineage>
</organism>
<keyword evidence="6 7" id="KW-0472">Membrane</keyword>
<dbReference type="SUPFAM" id="SSF52540">
    <property type="entry name" value="P-loop containing nucleoside triphosphate hydrolases"/>
    <property type="match status" value="1"/>
</dbReference>
<feature type="transmembrane region" description="Helical" evidence="7">
    <location>
        <begin position="74"/>
        <end position="92"/>
    </location>
</feature>
<accession>A0A4Y4DRF8</accession>
<dbReference type="SMART" id="SM00382">
    <property type="entry name" value="AAA"/>
    <property type="match status" value="1"/>
</dbReference>
<dbReference type="PANTHER" id="PTHR24221">
    <property type="entry name" value="ATP-BINDING CASSETTE SUB-FAMILY B"/>
    <property type="match status" value="1"/>
</dbReference>
<dbReference type="GO" id="GO:0005524">
    <property type="term" value="F:ATP binding"/>
    <property type="evidence" value="ECO:0007669"/>
    <property type="project" value="UniProtKB-KW"/>
</dbReference>
<evidence type="ECO:0000256" key="4">
    <source>
        <dbReference type="ARBA" id="ARBA00022840"/>
    </source>
</evidence>
<dbReference type="RefSeq" id="WP_141366122.1">
    <property type="nucleotide sequence ID" value="NZ_BAAAJL010000003.1"/>
</dbReference>
<keyword evidence="11" id="KW-1185">Reference proteome</keyword>
<evidence type="ECO:0000259" key="8">
    <source>
        <dbReference type="PROSITE" id="PS50893"/>
    </source>
</evidence>
<dbReference type="InterPro" id="IPR017871">
    <property type="entry name" value="ABC_transporter-like_CS"/>
</dbReference>
<feature type="transmembrane region" description="Helical" evidence="7">
    <location>
        <begin position="154"/>
        <end position="175"/>
    </location>
</feature>
<dbReference type="InterPro" id="IPR036640">
    <property type="entry name" value="ABC1_TM_sf"/>
</dbReference>
<dbReference type="Gene3D" id="3.40.50.300">
    <property type="entry name" value="P-loop containing nucleotide triphosphate hydrolases"/>
    <property type="match status" value="1"/>
</dbReference>
<dbReference type="InterPro" id="IPR003593">
    <property type="entry name" value="AAA+_ATPase"/>
</dbReference>
<feature type="domain" description="ABC transmembrane type-1" evidence="9">
    <location>
        <begin position="34"/>
        <end position="298"/>
    </location>
</feature>
<dbReference type="InterPro" id="IPR003439">
    <property type="entry name" value="ABC_transporter-like_ATP-bd"/>
</dbReference>
<evidence type="ECO:0000256" key="6">
    <source>
        <dbReference type="ARBA" id="ARBA00023136"/>
    </source>
</evidence>
<evidence type="ECO:0000256" key="2">
    <source>
        <dbReference type="ARBA" id="ARBA00022692"/>
    </source>
</evidence>
<dbReference type="PANTHER" id="PTHR24221:SF654">
    <property type="entry name" value="ATP-BINDING CASSETTE SUB-FAMILY B MEMBER 6"/>
    <property type="match status" value="1"/>
</dbReference>
<keyword evidence="2 7" id="KW-0812">Transmembrane</keyword>
<evidence type="ECO:0000256" key="1">
    <source>
        <dbReference type="ARBA" id="ARBA00004651"/>
    </source>
</evidence>
<protein>
    <submittedName>
        <fullName evidence="10">Putative ABC transporter ATP-binding protein</fullName>
    </submittedName>
</protein>
<dbReference type="GO" id="GO:0016887">
    <property type="term" value="F:ATP hydrolysis activity"/>
    <property type="evidence" value="ECO:0007669"/>
    <property type="project" value="InterPro"/>
</dbReference>
<comment type="subcellular location">
    <subcellularLocation>
        <location evidence="1">Cell membrane</location>
        <topology evidence="1">Multi-pass membrane protein</topology>
    </subcellularLocation>
</comment>
<dbReference type="OrthoDB" id="9762778at2"/>
<dbReference type="EMBL" id="BJNY01000017">
    <property type="protein sequence ID" value="GED07223.1"/>
    <property type="molecule type" value="Genomic_DNA"/>
</dbReference>
<feature type="transmembrane region" description="Helical" evidence="7">
    <location>
        <begin position="181"/>
        <end position="199"/>
    </location>
</feature>
<name>A0A4Y4DRF8_GLUUR</name>
<feature type="transmembrane region" description="Helical" evidence="7">
    <location>
        <begin position="265"/>
        <end position="285"/>
    </location>
</feature>
<dbReference type="PROSITE" id="PS00211">
    <property type="entry name" value="ABC_TRANSPORTER_1"/>
    <property type="match status" value="1"/>
</dbReference>
<comment type="caution">
    <text evidence="10">The sequence shown here is derived from an EMBL/GenBank/DDBJ whole genome shotgun (WGS) entry which is preliminary data.</text>
</comment>
<dbReference type="GO" id="GO:0140359">
    <property type="term" value="F:ABC-type transporter activity"/>
    <property type="evidence" value="ECO:0007669"/>
    <property type="project" value="InterPro"/>
</dbReference>